<feature type="non-terminal residue" evidence="1">
    <location>
        <position position="300"/>
    </location>
</feature>
<proteinExistence type="predicted"/>
<reference evidence="1 2" key="1">
    <citation type="journal article" date="2014" name="Am. J. Bot.">
        <title>Genome assembly and annotation for red clover (Trifolium pratense; Fabaceae).</title>
        <authorList>
            <person name="Istvanek J."/>
            <person name="Jaros M."/>
            <person name="Krenek A."/>
            <person name="Repkova J."/>
        </authorList>
    </citation>
    <scope>NUCLEOTIDE SEQUENCE [LARGE SCALE GENOMIC DNA]</scope>
    <source>
        <strain evidence="2">cv. Tatra</strain>
        <tissue evidence="1">Young leaves</tissue>
    </source>
</reference>
<sequence>MNSNELLPHEHDYALFLSYVYDLWHYDPMILDMVSERYPRDEDAYASVEDSAAYSNSAIAEDEDLSHDEDMAISAPEVHSSSLCNHIHFGNFGNSNLSTIQSPLITPIKPTIDGFTIKIGEITCILVDSCCSIVEESAFQESEFAASEEHMKLKNLDSASSSLLTTSEITIKPLVEGGGSVKIGELDCFLSVYETESACKGKTQDLDIQHLISALKIHHSEAIMKLKEPFPESTHIMYDPRRDKYSIAVLAVETVFDPGGATFVILGYVICRVLCKTLFRLRWMPWDRGRKTFDPGGTLM</sequence>
<dbReference type="Proteomes" id="UP000236291">
    <property type="component" value="Unassembled WGS sequence"/>
</dbReference>
<accession>A0A2K3JYF1</accession>
<comment type="caution">
    <text evidence="1">The sequence shown here is derived from an EMBL/GenBank/DDBJ whole genome shotgun (WGS) entry which is preliminary data.</text>
</comment>
<organism evidence="1 2">
    <name type="scientific">Trifolium pratense</name>
    <name type="common">Red clover</name>
    <dbReference type="NCBI Taxonomy" id="57577"/>
    <lineage>
        <taxon>Eukaryota</taxon>
        <taxon>Viridiplantae</taxon>
        <taxon>Streptophyta</taxon>
        <taxon>Embryophyta</taxon>
        <taxon>Tracheophyta</taxon>
        <taxon>Spermatophyta</taxon>
        <taxon>Magnoliopsida</taxon>
        <taxon>eudicotyledons</taxon>
        <taxon>Gunneridae</taxon>
        <taxon>Pentapetalae</taxon>
        <taxon>rosids</taxon>
        <taxon>fabids</taxon>
        <taxon>Fabales</taxon>
        <taxon>Fabaceae</taxon>
        <taxon>Papilionoideae</taxon>
        <taxon>50 kb inversion clade</taxon>
        <taxon>NPAAA clade</taxon>
        <taxon>Hologalegina</taxon>
        <taxon>IRL clade</taxon>
        <taxon>Trifolieae</taxon>
        <taxon>Trifolium</taxon>
    </lineage>
</organism>
<reference evidence="1 2" key="2">
    <citation type="journal article" date="2017" name="Front. Plant Sci.">
        <title>Gene Classification and Mining of Molecular Markers Useful in Red Clover (Trifolium pratense) Breeding.</title>
        <authorList>
            <person name="Istvanek J."/>
            <person name="Dluhosova J."/>
            <person name="Dluhos P."/>
            <person name="Patkova L."/>
            <person name="Nedelnik J."/>
            <person name="Repkova J."/>
        </authorList>
    </citation>
    <scope>NUCLEOTIDE SEQUENCE [LARGE SCALE GENOMIC DNA]</scope>
    <source>
        <strain evidence="2">cv. Tatra</strain>
        <tissue evidence="1">Young leaves</tissue>
    </source>
</reference>
<evidence type="ECO:0000313" key="1">
    <source>
        <dbReference type="EMBL" id="PNX59020.1"/>
    </source>
</evidence>
<name>A0A2K3JYF1_TRIPR</name>
<protein>
    <submittedName>
        <fullName evidence="1">Uncharacterized protein</fullName>
    </submittedName>
</protein>
<dbReference type="EMBL" id="ASHM01079839">
    <property type="protein sequence ID" value="PNX59020.1"/>
    <property type="molecule type" value="Genomic_DNA"/>
</dbReference>
<dbReference type="AlphaFoldDB" id="A0A2K3JYF1"/>
<evidence type="ECO:0000313" key="2">
    <source>
        <dbReference type="Proteomes" id="UP000236291"/>
    </source>
</evidence>
<gene>
    <name evidence="1" type="ORF">L195_g051207</name>
</gene>